<evidence type="ECO:0008006" key="4">
    <source>
        <dbReference type="Google" id="ProtNLM"/>
    </source>
</evidence>
<dbReference type="PROSITE" id="PS51257">
    <property type="entry name" value="PROKAR_LIPOPROTEIN"/>
    <property type="match status" value="1"/>
</dbReference>
<organism evidence="2 3">
    <name type="scientific">Caballeronia arationis</name>
    <dbReference type="NCBI Taxonomy" id="1777142"/>
    <lineage>
        <taxon>Bacteria</taxon>
        <taxon>Pseudomonadati</taxon>
        <taxon>Pseudomonadota</taxon>
        <taxon>Betaproteobacteria</taxon>
        <taxon>Burkholderiales</taxon>
        <taxon>Burkholderiaceae</taxon>
        <taxon>Caballeronia</taxon>
    </lineage>
</organism>
<sequence>MNAKTVACVAALVWLAACSGGSPPFVQNPSVTQLDRMEKANQSARQTGDRAPLRSMVAEQIDCTSRADAVCERLFGLRASACAQLTNTGDAPKDAAARQCAVSDYEQAITLLPDPPKDTDRTALLAGLADALKTMRAYAGPASAAALQSRFDSTLGKLQAQPDGQPYVTYFRADADATRAMNGLVAPAQVCPTLSGARSQLATTRNTSAELSARIERLSKAIDTFSAAKGCT</sequence>
<protein>
    <recommendedName>
        <fullName evidence="4">Lipoprotein</fullName>
    </recommendedName>
</protein>
<comment type="caution">
    <text evidence="2">The sequence shown here is derived from an EMBL/GenBank/DDBJ whole genome shotgun (WGS) entry which is preliminary data.</text>
</comment>
<evidence type="ECO:0000313" key="3">
    <source>
        <dbReference type="Proteomes" id="UP000219522"/>
    </source>
</evidence>
<name>A0A7Z7ID75_9BURK</name>
<dbReference type="OrthoDB" id="9932125at2"/>
<dbReference type="Proteomes" id="UP000219522">
    <property type="component" value="Unassembled WGS sequence"/>
</dbReference>
<dbReference type="AlphaFoldDB" id="A0A7Z7ID75"/>
<gene>
    <name evidence="2" type="ORF">SAMN05446927_6620</name>
</gene>
<keyword evidence="3" id="KW-1185">Reference proteome</keyword>
<accession>A0A7Z7ID75</accession>
<proteinExistence type="predicted"/>
<dbReference type="EMBL" id="OCSU01000003">
    <property type="protein sequence ID" value="SOE88028.1"/>
    <property type="molecule type" value="Genomic_DNA"/>
</dbReference>
<reference evidence="2 3" key="1">
    <citation type="submission" date="2017-09" db="EMBL/GenBank/DDBJ databases">
        <authorList>
            <person name="Varghese N."/>
            <person name="Submissions S."/>
        </authorList>
    </citation>
    <scope>NUCLEOTIDE SEQUENCE [LARGE SCALE GENOMIC DNA]</scope>
    <source>
        <strain evidence="2 3">OK806</strain>
    </source>
</reference>
<evidence type="ECO:0000313" key="2">
    <source>
        <dbReference type="EMBL" id="SOE88028.1"/>
    </source>
</evidence>
<keyword evidence="1" id="KW-0732">Signal</keyword>
<evidence type="ECO:0000256" key="1">
    <source>
        <dbReference type="SAM" id="SignalP"/>
    </source>
</evidence>
<feature type="chain" id="PRO_5031166387" description="Lipoprotein" evidence="1">
    <location>
        <begin position="20"/>
        <end position="232"/>
    </location>
</feature>
<dbReference type="RefSeq" id="WP_062635925.1">
    <property type="nucleotide sequence ID" value="NZ_FCOG02000017.1"/>
</dbReference>
<feature type="signal peptide" evidence="1">
    <location>
        <begin position="1"/>
        <end position="19"/>
    </location>
</feature>